<dbReference type="Pfam" id="PF20216">
    <property type="entry name" value="DUF6576"/>
    <property type="match status" value="1"/>
</dbReference>
<evidence type="ECO:0000313" key="3">
    <source>
        <dbReference type="Proteomes" id="UP001232063"/>
    </source>
</evidence>
<evidence type="ECO:0000259" key="1">
    <source>
        <dbReference type="Pfam" id="PF20216"/>
    </source>
</evidence>
<reference evidence="2" key="1">
    <citation type="submission" date="2023-05" db="EMBL/GenBank/DDBJ databases">
        <authorList>
            <person name="Zhang X."/>
        </authorList>
    </citation>
    <scope>NUCLEOTIDE SEQUENCE</scope>
    <source>
        <strain evidence="2">BD1B2-1</strain>
    </source>
</reference>
<dbReference type="InterPro" id="IPR046483">
    <property type="entry name" value="DUF6576"/>
</dbReference>
<sequence length="60" mass="6979">MIAQPGWFSGDQGLLTKEDKYNAAKRAKEKEIDRLLDKINKKGMDQLSEKEKERLKQLSE</sequence>
<dbReference type="RefSeq" id="WP_314513452.1">
    <property type="nucleotide sequence ID" value="NZ_JASJOU010000007.1"/>
</dbReference>
<dbReference type="Proteomes" id="UP001232063">
    <property type="component" value="Unassembled WGS sequence"/>
</dbReference>
<name>A0AAE3UHW2_9BACT</name>
<comment type="caution">
    <text evidence="2">The sequence shown here is derived from an EMBL/GenBank/DDBJ whole genome shotgun (WGS) entry which is preliminary data.</text>
</comment>
<feature type="domain" description="DUF6576" evidence="1">
    <location>
        <begin position="16"/>
        <end position="60"/>
    </location>
</feature>
<evidence type="ECO:0000313" key="2">
    <source>
        <dbReference type="EMBL" id="MDJ1503028.1"/>
    </source>
</evidence>
<proteinExistence type="predicted"/>
<accession>A0AAE3UHW2</accession>
<gene>
    <name evidence="2" type="ORF">QNI22_20330</name>
</gene>
<protein>
    <recommendedName>
        <fullName evidence="1">DUF6576 domain-containing protein</fullName>
    </recommendedName>
</protein>
<dbReference type="AlphaFoldDB" id="A0AAE3UHW2"/>
<dbReference type="EMBL" id="JASJOU010000007">
    <property type="protein sequence ID" value="MDJ1503028.1"/>
    <property type="molecule type" value="Genomic_DNA"/>
</dbReference>
<keyword evidence="3" id="KW-1185">Reference proteome</keyword>
<organism evidence="2 3">
    <name type="scientific">Xanthocytophaga agilis</name>
    <dbReference type="NCBI Taxonomy" id="3048010"/>
    <lineage>
        <taxon>Bacteria</taxon>
        <taxon>Pseudomonadati</taxon>
        <taxon>Bacteroidota</taxon>
        <taxon>Cytophagia</taxon>
        <taxon>Cytophagales</taxon>
        <taxon>Rhodocytophagaceae</taxon>
        <taxon>Xanthocytophaga</taxon>
    </lineage>
</organism>